<keyword evidence="15" id="KW-1185">Reference proteome</keyword>
<evidence type="ECO:0000256" key="3">
    <source>
        <dbReference type="ARBA" id="ARBA00012281"/>
    </source>
</evidence>
<dbReference type="NCBIfam" id="TIGR00759">
    <property type="entry name" value="aceE"/>
    <property type="match status" value="1"/>
</dbReference>
<evidence type="ECO:0000259" key="12">
    <source>
        <dbReference type="Pfam" id="PF17831"/>
    </source>
</evidence>
<dbReference type="InterPro" id="IPR035807">
    <property type="entry name" value="PDC_E1_N"/>
</dbReference>
<comment type="function">
    <text evidence="2 9">Component of the pyruvate dehydrogenase (PDH) complex, that catalyzes the overall conversion of pyruvate to acetyl-CoA and CO(2).</text>
</comment>
<dbReference type="RefSeq" id="WP_146518060.1">
    <property type="nucleotide sequence ID" value="NZ_CP151726.1"/>
</dbReference>
<evidence type="ECO:0000259" key="11">
    <source>
        <dbReference type="Pfam" id="PF00456"/>
    </source>
</evidence>
<comment type="cofactor">
    <cofactor evidence="10">
        <name>Mg(2+)</name>
        <dbReference type="ChEBI" id="CHEBI:18420"/>
    </cofactor>
</comment>
<dbReference type="Gene3D" id="3.40.50.970">
    <property type="match status" value="2"/>
</dbReference>
<dbReference type="PANTHER" id="PTHR43825">
    <property type="entry name" value="PYRUVATE DEHYDROGENASE E1 COMPONENT"/>
    <property type="match status" value="1"/>
</dbReference>
<feature type="domain" description="Pyruvate dehydrogenase E1 component middle" evidence="12">
    <location>
        <begin position="510"/>
        <end position="720"/>
    </location>
</feature>
<dbReference type="InterPro" id="IPR051157">
    <property type="entry name" value="PDH/Transketolase"/>
</dbReference>
<keyword evidence="7 9" id="KW-0670">Pyruvate</keyword>
<dbReference type="GO" id="GO:0004739">
    <property type="term" value="F:pyruvate dehydrogenase (acetyl-transferring) activity"/>
    <property type="evidence" value="ECO:0007669"/>
    <property type="project" value="UniProtKB-EC"/>
</dbReference>
<evidence type="ECO:0000313" key="14">
    <source>
        <dbReference type="EMBL" id="TWU07932.1"/>
    </source>
</evidence>
<dbReference type="Pfam" id="PF22613">
    <property type="entry name" value="Transketolase_C_1"/>
    <property type="match status" value="1"/>
</dbReference>
<dbReference type="InterPro" id="IPR004660">
    <property type="entry name" value="PDH_E1"/>
</dbReference>
<dbReference type="SUPFAM" id="SSF52518">
    <property type="entry name" value="Thiamin diphosphate-binding fold (THDP-binding)"/>
    <property type="match status" value="2"/>
</dbReference>
<sequence length="910" mass="101395">MSDAKSVAQAEVEKQVGELLQLDAEVDVDAAETQEWLSSLEYVLQSKGADRVRFLIEQLRDRAAEEGIQSADDTRTPYVNTIAPHDQPPFPGNRELERRIKSIVRWNAMAMVVRANKRGGGVGGHISTFASSATLYEIAFNHFFKGRGEDGYSGDTIYFQGHASPGMYSRAFLEGRLSEEHLENFRRELAPGGGLSSYPHPWLMPGFWEYPTVSMGLGPIMAIYQARFNEYLRDRGIKDTSGQNVWAFLGDGECDEPETLGAIGLAAREKLDNLIFVINCNLQRLDGPVRGNGKIIQELESIFRGAGWNVIKVVWGDDWDALLANDTTGLLAKRMNEVVDGQYQKYTGMPGSYIREHFFGKYPELLKMVETFSDEKLEKMRRGGHDPEKVYAAYAQATQNKNGKPTVILAKTVKGYGLGEAGEGRNVAHNQKKMNEAELLEFRTRFGIPISDEDVGKAPFYKPAEGSAEIKYMKERRAALGGPVPSRPTEHPTMEVPTLEDFGKLIKRLEDKSCSTTFAVVQTLIAMCRDKKIGKYMVPIVPDESRTFGMEGMFTQFGIYAHSGQLYDPVDSGIIQKYKEAQDGQILEEGITEAGSMSSFNAAGTAYSAHGVNMIPFFIYYSMFGFQRIGDLIWAAADMRAKGFLIGGTAGRTTLNGEGLQHQDGHSLLNAIAFPTVRAYDPAFAYEAVVIIAEGLKKMYQEGEECIYYLMAENEEYTHPPMPEGCEEGIVKGMYKFRSKTVDQPKAHVQLFGSGAILNCVLKAQEMLAEQYNIGSDVWSVTSYTQLRREAGDCDRWNMLHPTEKPRRSYLEQQLEGVEGPFICATDYVRALSEQLTPWIPGDYYCLGTDGMGRSETREALRRHFEVDAESIVIATLSRLAKSGVCTAEDVAKAIKDLNFDADKPNPYFA</sequence>
<dbReference type="FunFam" id="3.40.50.970:FF:000011">
    <property type="entry name" value="Pyruvate dehydrogenase E1 component"/>
    <property type="match status" value="1"/>
</dbReference>
<evidence type="ECO:0000256" key="4">
    <source>
        <dbReference type="ARBA" id="ARBA00017172"/>
    </source>
</evidence>
<evidence type="ECO:0000256" key="9">
    <source>
        <dbReference type="PIRNR" id="PIRNR000156"/>
    </source>
</evidence>
<dbReference type="InterPro" id="IPR055152">
    <property type="entry name" value="Transketolase-like_C_2"/>
</dbReference>
<dbReference type="Pfam" id="PF00456">
    <property type="entry name" value="Transketolase_N"/>
    <property type="match status" value="1"/>
</dbReference>
<dbReference type="Pfam" id="PF17831">
    <property type="entry name" value="PDH_E1_M"/>
    <property type="match status" value="1"/>
</dbReference>
<feature type="binding site" evidence="10">
    <location>
        <position position="251"/>
    </location>
    <ligand>
        <name>Mg(2+)</name>
        <dbReference type="ChEBI" id="CHEBI:18420"/>
    </ligand>
</feature>
<protein>
    <recommendedName>
        <fullName evidence="4 9">Pyruvate dehydrogenase E1 component</fullName>
        <ecNumber evidence="3 9">1.2.4.1</ecNumber>
    </recommendedName>
</protein>
<evidence type="ECO:0000256" key="2">
    <source>
        <dbReference type="ARBA" id="ARBA00003157"/>
    </source>
</evidence>
<evidence type="ECO:0000256" key="10">
    <source>
        <dbReference type="PIRSR" id="PIRSR000156-1"/>
    </source>
</evidence>
<dbReference type="EC" id="1.2.4.1" evidence="3 9"/>
<dbReference type="EMBL" id="SJPN01000001">
    <property type="protein sequence ID" value="TWU07932.1"/>
    <property type="molecule type" value="Genomic_DNA"/>
</dbReference>
<dbReference type="Gene3D" id="3.40.50.920">
    <property type="match status" value="1"/>
</dbReference>
<dbReference type="OrthoDB" id="9759664at2"/>
<dbReference type="PANTHER" id="PTHR43825:SF3">
    <property type="entry name" value="PYRUVATE DEHYDROGENASE E1 COMPONENT"/>
    <property type="match status" value="1"/>
</dbReference>
<dbReference type="CDD" id="cd02017">
    <property type="entry name" value="TPP_E1_EcPDC_like"/>
    <property type="match status" value="1"/>
</dbReference>
<dbReference type="AlphaFoldDB" id="A0A5C6B8G9"/>
<keyword evidence="10" id="KW-0479">Metal-binding</keyword>
<keyword evidence="5 9" id="KW-0560">Oxidoreductase</keyword>
<feature type="binding site" evidence="10">
    <location>
        <position position="283"/>
    </location>
    <ligand>
        <name>Mg(2+)</name>
        <dbReference type="ChEBI" id="CHEBI:18420"/>
    </ligand>
</feature>
<feature type="domain" description="Transketolase N-terminal" evidence="11">
    <location>
        <begin position="158"/>
        <end position="322"/>
    </location>
</feature>
<evidence type="ECO:0000256" key="5">
    <source>
        <dbReference type="ARBA" id="ARBA00023002"/>
    </source>
</evidence>
<keyword evidence="10" id="KW-0460">Magnesium</keyword>
<comment type="catalytic activity">
    <reaction evidence="8 9">
        <text>N(6)-[(R)-lipoyl]-L-lysyl-[protein] + pyruvate + H(+) = N(6)-[(R)-S(8)-acetyldihydrolipoyl]-L-lysyl-[protein] + CO2</text>
        <dbReference type="Rhea" id="RHEA:19189"/>
        <dbReference type="Rhea" id="RHEA-COMP:10474"/>
        <dbReference type="Rhea" id="RHEA-COMP:10478"/>
        <dbReference type="ChEBI" id="CHEBI:15361"/>
        <dbReference type="ChEBI" id="CHEBI:15378"/>
        <dbReference type="ChEBI" id="CHEBI:16526"/>
        <dbReference type="ChEBI" id="CHEBI:83099"/>
        <dbReference type="ChEBI" id="CHEBI:83111"/>
        <dbReference type="EC" id="1.2.4.1"/>
    </reaction>
</comment>
<dbReference type="InterPro" id="IPR041621">
    <property type="entry name" value="PDH_E1_M"/>
</dbReference>
<keyword evidence="6 9" id="KW-0786">Thiamine pyrophosphate</keyword>
<dbReference type="GO" id="GO:0046872">
    <property type="term" value="F:metal ion binding"/>
    <property type="evidence" value="ECO:0007669"/>
    <property type="project" value="UniProtKB-KW"/>
</dbReference>
<comment type="cofactor">
    <cofactor evidence="1 9">
        <name>thiamine diphosphate</name>
        <dbReference type="ChEBI" id="CHEBI:58937"/>
    </cofactor>
</comment>
<gene>
    <name evidence="14" type="primary">aceE</name>
    <name evidence="14" type="ORF">Pla52n_05090</name>
</gene>
<accession>A0A5C6B8G9</accession>
<feature type="binding site" evidence="10">
    <location>
        <position position="281"/>
    </location>
    <ligand>
        <name>Mg(2+)</name>
        <dbReference type="ChEBI" id="CHEBI:18420"/>
    </ligand>
</feature>
<evidence type="ECO:0000256" key="6">
    <source>
        <dbReference type="ARBA" id="ARBA00023052"/>
    </source>
</evidence>
<feature type="domain" description="Transketolase-like C-terminal" evidence="13">
    <location>
        <begin position="733"/>
        <end position="868"/>
    </location>
</feature>
<evidence type="ECO:0000313" key="15">
    <source>
        <dbReference type="Proteomes" id="UP000320176"/>
    </source>
</evidence>
<dbReference type="SUPFAM" id="SSF52922">
    <property type="entry name" value="TK C-terminal domain-like"/>
    <property type="match status" value="1"/>
</dbReference>
<name>A0A5C6B8G9_9BACT</name>
<reference evidence="14 15" key="1">
    <citation type="submission" date="2019-02" db="EMBL/GenBank/DDBJ databases">
        <title>Deep-cultivation of Planctomycetes and their phenomic and genomic characterization uncovers novel biology.</title>
        <authorList>
            <person name="Wiegand S."/>
            <person name="Jogler M."/>
            <person name="Boedeker C."/>
            <person name="Pinto D."/>
            <person name="Vollmers J."/>
            <person name="Rivas-Marin E."/>
            <person name="Kohn T."/>
            <person name="Peeters S.H."/>
            <person name="Heuer A."/>
            <person name="Rast P."/>
            <person name="Oberbeckmann S."/>
            <person name="Bunk B."/>
            <person name="Jeske O."/>
            <person name="Meyerdierks A."/>
            <person name="Storesund J.E."/>
            <person name="Kallscheuer N."/>
            <person name="Luecker S."/>
            <person name="Lage O.M."/>
            <person name="Pohl T."/>
            <person name="Merkel B.J."/>
            <person name="Hornburger P."/>
            <person name="Mueller R.-W."/>
            <person name="Bruemmer F."/>
            <person name="Labrenz M."/>
            <person name="Spormann A.M."/>
            <person name="Op Den Camp H."/>
            <person name="Overmann J."/>
            <person name="Amann R."/>
            <person name="Jetten M.S.M."/>
            <person name="Mascher T."/>
            <person name="Medema M.H."/>
            <person name="Devos D.P."/>
            <person name="Kaster A.-K."/>
            <person name="Ovreas L."/>
            <person name="Rohde M."/>
            <person name="Galperin M.Y."/>
            <person name="Jogler C."/>
        </authorList>
    </citation>
    <scope>NUCLEOTIDE SEQUENCE [LARGE SCALE GENOMIC DNA]</scope>
    <source>
        <strain evidence="14 15">Pla52n</strain>
    </source>
</reference>
<dbReference type="Proteomes" id="UP000320176">
    <property type="component" value="Unassembled WGS sequence"/>
</dbReference>
<dbReference type="PIRSF" id="PIRSF000156">
    <property type="entry name" value="Pyruvate_dh_E1"/>
    <property type="match status" value="1"/>
</dbReference>
<proteinExistence type="predicted"/>
<dbReference type="InterPro" id="IPR005474">
    <property type="entry name" value="Transketolase_N"/>
</dbReference>
<comment type="caution">
    <text evidence="14">The sequence shown here is derived from an EMBL/GenBank/DDBJ whole genome shotgun (WGS) entry which is preliminary data.</text>
</comment>
<dbReference type="InterPro" id="IPR029061">
    <property type="entry name" value="THDP-binding"/>
</dbReference>
<evidence type="ECO:0000259" key="13">
    <source>
        <dbReference type="Pfam" id="PF22613"/>
    </source>
</evidence>
<evidence type="ECO:0000256" key="7">
    <source>
        <dbReference type="ARBA" id="ARBA00023317"/>
    </source>
</evidence>
<evidence type="ECO:0000256" key="8">
    <source>
        <dbReference type="ARBA" id="ARBA00051231"/>
    </source>
</evidence>
<organism evidence="14 15">
    <name type="scientific">Stieleria varia</name>
    <dbReference type="NCBI Taxonomy" id="2528005"/>
    <lineage>
        <taxon>Bacteria</taxon>
        <taxon>Pseudomonadati</taxon>
        <taxon>Planctomycetota</taxon>
        <taxon>Planctomycetia</taxon>
        <taxon>Pirellulales</taxon>
        <taxon>Pirellulaceae</taxon>
        <taxon>Stieleria</taxon>
    </lineage>
</organism>
<dbReference type="InterPro" id="IPR009014">
    <property type="entry name" value="Transketo_C/PFOR_II"/>
</dbReference>
<evidence type="ECO:0000256" key="1">
    <source>
        <dbReference type="ARBA" id="ARBA00001964"/>
    </source>
</evidence>